<dbReference type="SMART" id="SM00342">
    <property type="entry name" value="HTH_ARAC"/>
    <property type="match status" value="1"/>
</dbReference>
<dbReference type="InterPro" id="IPR020449">
    <property type="entry name" value="Tscrpt_reg_AraC-type_HTH"/>
</dbReference>
<dbReference type="AlphaFoldDB" id="A0A0W8FV76"/>
<dbReference type="InterPro" id="IPR018060">
    <property type="entry name" value="HTH_AraC"/>
</dbReference>
<accession>A0A0W8FV76</accession>
<comment type="caution">
    <text evidence="5">The sequence shown here is derived from an EMBL/GenBank/DDBJ whole genome shotgun (WGS) entry which is preliminary data.</text>
</comment>
<proteinExistence type="predicted"/>
<keyword evidence="3" id="KW-0804">Transcription</keyword>
<organism evidence="5">
    <name type="scientific">hydrocarbon metagenome</name>
    <dbReference type="NCBI Taxonomy" id="938273"/>
    <lineage>
        <taxon>unclassified sequences</taxon>
        <taxon>metagenomes</taxon>
        <taxon>ecological metagenomes</taxon>
    </lineage>
</organism>
<protein>
    <submittedName>
        <fullName evidence="5">Transcriptional regulator, arac family</fullName>
    </submittedName>
</protein>
<dbReference type="Gene3D" id="1.10.10.60">
    <property type="entry name" value="Homeodomain-like"/>
    <property type="match status" value="2"/>
</dbReference>
<dbReference type="PROSITE" id="PS00041">
    <property type="entry name" value="HTH_ARAC_FAMILY_1"/>
    <property type="match status" value="1"/>
</dbReference>
<sequence length="167" mass="19382">MYITLTAIIYFLGYYGIKQKPILSNENLFSQIETTPTTKPKYATSSLKDIEKEKLIKRLTESMEDEKPYLNENLTLKELANKLETTPNNLSQIINEKFNKNFYEFINEYRIKEVKSLLANPNYSHYSMLGIAFECGFNSKSTFNSVFKQFTGKTPTEFKKSDFDLSG</sequence>
<evidence type="ECO:0000259" key="4">
    <source>
        <dbReference type="PROSITE" id="PS01124"/>
    </source>
</evidence>
<dbReference type="GO" id="GO:0003700">
    <property type="term" value="F:DNA-binding transcription factor activity"/>
    <property type="evidence" value="ECO:0007669"/>
    <property type="project" value="InterPro"/>
</dbReference>
<feature type="domain" description="HTH araC/xylS-type" evidence="4">
    <location>
        <begin position="53"/>
        <end position="161"/>
    </location>
</feature>
<dbReference type="EMBL" id="LNQE01000818">
    <property type="protein sequence ID" value="KUG24791.1"/>
    <property type="molecule type" value="Genomic_DNA"/>
</dbReference>
<dbReference type="PROSITE" id="PS01124">
    <property type="entry name" value="HTH_ARAC_FAMILY_2"/>
    <property type="match status" value="1"/>
</dbReference>
<evidence type="ECO:0000313" key="5">
    <source>
        <dbReference type="EMBL" id="KUG24791.1"/>
    </source>
</evidence>
<keyword evidence="2" id="KW-0238">DNA-binding</keyword>
<dbReference type="SUPFAM" id="SSF46689">
    <property type="entry name" value="Homeodomain-like"/>
    <property type="match status" value="1"/>
</dbReference>
<reference evidence="5" key="1">
    <citation type="journal article" date="2015" name="Proc. Natl. Acad. Sci. U.S.A.">
        <title>Networks of energetic and metabolic interactions define dynamics in microbial communities.</title>
        <authorList>
            <person name="Embree M."/>
            <person name="Liu J.K."/>
            <person name="Al-Bassam M.M."/>
            <person name="Zengler K."/>
        </authorList>
    </citation>
    <scope>NUCLEOTIDE SEQUENCE</scope>
</reference>
<dbReference type="PRINTS" id="PR00032">
    <property type="entry name" value="HTHARAC"/>
</dbReference>
<gene>
    <name evidence="5" type="ORF">ASZ90_005405</name>
</gene>
<dbReference type="InterPro" id="IPR018062">
    <property type="entry name" value="HTH_AraC-typ_CS"/>
</dbReference>
<evidence type="ECO:0000256" key="3">
    <source>
        <dbReference type="ARBA" id="ARBA00023163"/>
    </source>
</evidence>
<dbReference type="InterPro" id="IPR009057">
    <property type="entry name" value="Homeodomain-like_sf"/>
</dbReference>
<dbReference type="PANTHER" id="PTHR43280">
    <property type="entry name" value="ARAC-FAMILY TRANSCRIPTIONAL REGULATOR"/>
    <property type="match status" value="1"/>
</dbReference>
<name>A0A0W8FV76_9ZZZZ</name>
<keyword evidence="1" id="KW-0805">Transcription regulation</keyword>
<dbReference type="PANTHER" id="PTHR43280:SF29">
    <property type="entry name" value="ARAC-FAMILY TRANSCRIPTIONAL REGULATOR"/>
    <property type="match status" value="1"/>
</dbReference>
<evidence type="ECO:0000256" key="2">
    <source>
        <dbReference type="ARBA" id="ARBA00023125"/>
    </source>
</evidence>
<dbReference type="GO" id="GO:0043565">
    <property type="term" value="F:sequence-specific DNA binding"/>
    <property type="evidence" value="ECO:0007669"/>
    <property type="project" value="InterPro"/>
</dbReference>
<evidence type="ECO:0000256" key="1">
    <source>
        <dbReference type="ARBA" id="ARBA00023015"/>
    </source>
</evidence>
<dbReference type="Pfam" id="PF12833">
    <property type="entry name" value="HTH_18"/>
    <property type="match status" value="1"/>
</dbReference>